<keyword evidence="3" id="KW-1185">Reference proteome</keyword>
<name>A0ABR1YWA8_9PEZI</name>
<evidence type="ECO:0000256" key="1">
    <source>
        <dbReference type="SAM" id="SignalP"/>
    </source>
</evidence>
<dbReference type="Proteomes" id="UP001492380">
    <property type="component" value="Unassembled WGS sequence"/>
</dbReference>
<proteinExistence type="predicted"/>
<feature type="chain" id="PRO_5047054001" evidence="1">
    <location>
        <begin position="20"/>
        <end position="155"/>
    </location>
</feature>
<accession>A0ABR1YWA8</accession>
<dbReference type="EMBL" id="JBBWRZ010000003">
    <property type="protein sequence ID" value="KAK8240141.1"/>
    <property type="molecule type" value="Genomic_DNA"/>
</dbReference>
<sequence length="155" mass="17226">MLAVVCSIALWRAASLGWALFASPPSNLYTPLSTSPPGYLLLLGFSVQRPTNLYPWDTPFHPPGRRRYNVTNYKTLHSNFHRIDQQLALHVGSALYGIHGRLLLLTHTGVFRLFDKKTTKRGVLGWVGSAWTVFGLGIRRWISFVGGLASTPHVG</sequence>
<feature type="signal peptide" evidence="1">
    <location>
        <begin position="1"/>
        <end position="19"/>
    </location>
</feature>
<evidence type="ECO:0000313" key="3">
    <source>
        <dbReference type="Proteomes" id="UP001492380"/>
    </source>
</evidence>
<reference evidence="2 3" key="1">
    <citation type="submission" date="2024-04" db="EMBL/GenBank/DDBJ databases">
        <title>Phyllosticta paracitricarpa is synonymous to the EU quarantine fungus P. citricarpa based on phylogenomic analyses.</title>
        <authorList>
            <consortium name="Lawrence Berkeley National Laboratory"/>
            <person name="Van Ingen-Buijs V.A."/>
            <person name="Van Westerhoven A.C."/>
            <person name="Haridas S."/>
            <person name="Skiadas P."/>
            <person name="Martin F."/>
            <person name="Groenewald J.Z."/>
            <person name="Crous P.W."/>
            <person name="Seidl M.F."/>
        </authorList>
    </citation>
    <scope>NUCLEOTIDE SEQUENCE [LARGE SCALE GENOMIC DNA]</scope>
    <source>
        <strain evidence="2 3">CBS 123374</strain>
    </source>
</reference>
<keyword evidence="1" id="KW-0732">Signal</keyword>
<protein>
    <submittedName>
        <fullName evidence="2">Uncharacterized protein</fullName>
    </submittedName>
</protein>
<organism evidence="2 3">
    <name type="scientific">Phyllosticta capitalensis</name>
    <dbReference type="NCBI Taxonomy" id="121624"/>
    <lineage>
        <taxon>Eukaryota</taxon>
        <taxon>Fungi</taxon>
        <taxon>Dikarya</taxon>
        <taxon>Ascomycota</taxon>
        <taxon>Pezizomycotina</taxon>
        <taxon>Dothideomycetes</taxon>
        <taxon>Dothideomycetes incertae sedis</taxon>
        <taxon>Botryosphaeriales</taxon>
        <taxon>Phyllostictaceae</taxon>
        <taxon>Phyllosticta</taxon>
    </lineage>
</organism>
<comment type="caution">
    <text evidence="2">The sequence shown here is derived from an EMBL/GenBank/DDBJ whole genome shotgun (WGS) entry which is preliminary data.</text>
</comment>
<gene>
    <name evidence="2" type="ORF">HDK90DRAFT_174082</name>
</gene>
<evidence type="ECO:0000313" key="2">
    <source>
        <dbReference type="EMBL" id="KAK8240141.1"/>
    </source>
</evidence>